<dbReference type="InterPro" id="IPR035901">
    <property type="entry name" value="GIY-YIG_endonuc_sf"/>
</dbReference>
<accession>A0A4V6PSG9</accession>
<dbReference type="EMBL" id="SNWP01000014">
    <property type="protein sequence ID" value="TDO25027.1"/>
    <property type="molecule type" value="Genomic_DNA"/>
</dbReference>
<dbReference type="CDD" id="cd10449">
    <property type="entry name" value="GIY-YIG_SLX1_like"/>
    <property type="match status" value="1"/>
</dbReference>
<proteinExistence type="inferred from homology"/>
<dbReference type="AlphaFoldDB" id="A0A4V6PSG9"/>
<keyword evidence="7" id="KW-1185">Reference proteome</keyword>
<dbReference type="EMBL" id="SNWP01000014">
    <property type="protein sequence ID" value="TDO25028.1"/>
    <property type="molecule type" value="Genomic_DNA"/>
</dbReference>
<comment type="caution">
    <text evidence="6">The sequence shown here is derived from an EMBL/GenBank/DDBJ whole genome shotgun (WGS) entry which is preliminary data.</text>
</comment>
<evidence type="ECO:0000313" key="5">
    <source>
        <dbReference type="EMBL" id="TDO25027.1"/>
    </source>
</evidence>
<evidence type="ECO:0000256" key="1">
    <source>
        <dbReference type="ARBA" id="ARBA00007435"/>
    </source>
</evidence>
<dbReference type="Pfam" id="PF01541">
    <property type="entry name" value="GIY-YIG"/>
    <property type="match status" value="1"/>
</dbReference>
<dbReference type="InterPro" id="IPR000305">
    <property type="entry name" value="GIY-YIG_endonuc"/>
</dbReference>
<dbReference type="SUPFAM" id="SSF82771">
    <property type="entry name" value="GIY-YIG endonuclease"/>
    <property type="match status" value="1"/>
</dbReference>
<dbReference type="GO" id="GO:0004519">
    <property type="term" value="F:endonuclease activity"/>
    <property type="evidence" value="ECO:0007669"/>
    <property type="project" value="UniProtKB-KW"/>
</dbReference>
<keyword evidence="6" id="KW-0540">Nuclease</keyword>
<dbReference type="EMBL" id="SNWP01000016">
    <property type="protein sequence ID" value="TDO23425.1"/>
    <property type="molecule type" value="Genomic_DNA"/>
</dbReference>
<reference evidence="6 7" key="1">
    <citation type="submission" date="2019-03" db="EMBL/GenBank/DDBJ databases">
        <title>Genomic Encyclopedia of Archaeal and Bacterial Type Strains, Phase II (KMG-II): from individual species to whole genera.</title>
        <authorList>
            <person name="Goeker M."/>
        </authorList>
    </citation>
    <scope>NUCLEOTIDE SEQUENCE [LARGE SCALE GENOMIC DNA]</scope>
    <source>
        <strain evidence="6 7">DSM 28323</strain>
    </source>
</reference>
<evidence type="ECO:0000259" key="2">
    <source>
        <dbReference type="PROSITE" id="PS50164"/>
    </source>
</evidence>
<comment type="similarity">
    <text evidence="1">Belongs to the UPF0213 family.</text>
</comment>
<feature type="domain" description="GIY-YIG" evidence="2">
    <location>
        <begin position="1"/>
        <end position="77"/>
    </location>
</feature>
<dbReference type="OrthoDB" id="677560at2"/>
<protein>
    <submittedName>
        <fullName evidence="6">Putative endonuclease</fullName>
    </submittedName>
</protein>
<evidence type="ECO:0000313" key="3">
    <source>
        <dbReference type="EMBL" id="TDO23424.1"/>
    </source>
</evidence>
<name>A0A4V6PSG9_9BACT</name>
<keyword evidence="6" id="KW-0255">Endonuclease</keyword>
<dbReference type="PANTHER" id="PTHR34477:SF5">
    <property type="entry name" value="BSL5627 PROTEIN"/>
    <property type="match status" value="1"/>
</dbReference>
<sequence length="82" mass="9739">MFYAYVLFSLNKGIYYKGSTENLVVRVQQHNDGLVAFTSKYRPWKIVYYEVFSTRAEALKREKFFKSGKGREWLKNTLNNIS</sequence>
<dbReference type="EMBL" id="SNWP01000016">
    <property type="protein sequence ID" value="TDO23424.1"/>
    <property type="molecule type" value="Genomic_DNA"/>
</dbReference>
<dbReference type="PANTHER" id="PTHR34477">
    <property type="entry name" value="UPF0213 PROTEIN YHBQ"/>
    <property type="match status" value="1"/>
</dbReference>
<gene>
    <name evidence="5" type="ORF">BC659_3041</name>
    <name evidence="6" type="ORF">BC659_3042</name>
    <name evidence="3" type="ORF">BC659_3283</name>
    <name evidence="4" type="ORF">BC659_3284</name>
</gene>
<dbReference type="PROSITE" id="PS50164">
    <property type="entry name" value="GIY_YIG"/>
    <property type="match status" value="1"/>
</dbReference>
<dbReference type="InterPro" id="IPR050190">
    <property type="entry name" value="UPF0213_domain"/>
</dbReference>
<evidence type="ECO:0000313" key="4">
    <source>
        <dbReference type="EMBL" id="TDO23425.1"/>
    </source>
</evidence>
<organism evidence="6 7">
    <name type="scientific">Sediminibacterium goheungense</name>
    <dbReference type="NCBI Taxonomy" id="1086393"/>
    <lineage>
        <taxon>Bacteria</taxon>
        <taxon>Pseudomonadati</taxon>
        <taxon>Bacteroidota</taxon>
        <taxon>Chitinophagia</taxon>
        <taxon>Chitinophagales</taxon>
        <taxon>Chitinophagaceae</taxon>
        <taxon>Sediminibacterium</taxon>
    </lineage>
</organism>
<dbReference type="RefSeq" id="WP_133475609.1">
    <property type="nucleotide sequence ID" value="NZ_SNWP01000014.1"/>
</dbReference>
<evidence type="ECO:0000313" key="7">
    <source>
        <dbReference type="Proteomes" id="UP000295741"/>
    </source>
</evidence>
<dbReference type="Proteomes" id="UP000295741">
    <property type="component" value="Unassembled WGS sequence"/>
</dbReference>
<keyword evidence="6" id="KW-0378">Hydrolase</keyword>
<dbReference type="Gene3D" id="3.40.1440.10">
    <property type="entry name" value="GIY-YIG endonuclease"/>
    <property type="match status" value="1"/>
</dbReference>
<evidence type="ECO:0000313" key="6">
    <source>
        <dbReference type="EMBL" id="TDO25028.1"/>
    </source>
</evidence>